<keyword evidence="3" id="KW-0804">Transcription</keyword>
<evidence type="ECO:0000313" key="5">
    <source>
        <dbReference type="EMBL" id="CUP48761.1"/>
    </source>
</evidence>
<dbReference type="SMART" id="SM00420">
    <property type="entry name" value="HTH_DEOR"/>
    <property type="match status" value="1"/>
</dbReference>
<dbReference type="AlphaFoldDB" id="A0A174NNC2"/>
<dbReference type="GO" id="GO:0003700">
    <property type="term" value="F:DNA-binding transcription factor activity"/>
    <property type="evidence" value="ECO:0007669"/>
    <property type="project" value="InterPro"/>
</dbReference>
<proteinExistence type="predicted"/>
<dbReference type="Proteomes" id="UP000095765">
    <property type="component" value="Unassembled WGS sequence"/>
</dbReference>
<evidence type="ECO:0000256" key="1">
    <source>
        <dbReference type="ARBA" id="ARBA00023015"/>
    </source>
</evidence>
<accession>A0A174NNC2</accession>
<dbReference type="SUPFAM" id="SSF46785">
    <property type="entry name" value="Winged helix' DNA-binding domain"/>
    <property type="match status" value="1"/>
</dbReference>
<dbReference type="EMBL" id="CZBE01000005">
    <property type="protein sequence ID" value="CUP48761.1"/>
    <property type="molecule type" value="Genomic_DNA"/>
</dbReference>
<organism evidence="5 6">
    <name type="scientific">Anaerotruncus colihominis</name>
    <dbReference type="NCBI Taxonomy" id="169435"/>
    <lineage>
        <taxon>Bacteria</taxon>
        <taxon>Bacillati</taxon>
        <taxon>Bacillota</taxon>
        <taxon>Clostridia</taxon>
        <taxon>Eubacteriales</taxon>
        <taxon>Oscillospiraceae</taxon>
        <taxon>Anaerotruncus</taxon>
    </lineage>
</organism>
<dbReference type="SMART" id="SM01134">
    <property type="entry name" value="DeoRC"/>
    <property type="match status" value="1"/>
</dbReference>
<dbReference type="InterPro" id="IPR037171">
    <property type="entry name" value="NagB/RpiA_transferase-like"/>
</dbReference>
<name>A0A174NNC2_9FIRM</name>
<feature type="domain" description="HTH deoR-type" evidence="4">
    <location>
        <begin position="3"/>
        <end position="58"/>
    </location>
</feature>
<dbReference type="RefSeq" id="WP_055244403.1">
    <property type="nucleotide sequence ID" value="NZ_CABIWA010000007.1"/>
</dbReference>
<dbReference type="PANTHER" id="PTHR30363:SF44">
    <property type="entry name" value="AGA OPERON TRANSCRIPTIONAL REPRESSOR-RELATED"/>
    <property type="match status" value="1"/>
</dbReference>
<evidence type="ECO:0000259" key="4">
    <source>
        <dbReference type="PROSITE" id="PS51000"/>
    </source>
</evidence>
<dbReference type="OrthoDB" id="9797223at2"/>
<dbReference type="PROSITE" id="PS00894">
    <property type="entry name" value="HTH_DEOR_1"/>
    <property type="match status" value="1"/>
</dbReference>
<dbReference type="InterPro" id="IPR014036">
    <property type="entry name" value="DeoR-like_C"/>
</dbReference>
<dbReference type="Pfam" id="PF00455">
    <property type="entry name" value="DeoRC"/>
    <property type="match status" value="1"/>
</dbReference>
<keyword evidence="2" id="KW-0238">DNA-binding</keyword>
<sequence length="254" mass="27912">MVRISRLEQMREIVDRLGFATVKEISDAMGISEATVRRDIGLLDSGGTLKKVPGGVMSLSRSVAIEPSLHARSSMNTDEKERIARAALNYVHDNEHIILDAGTTILTFARLLGELKNLTVITYDMQIVAEISRFQDISLIMAGGMLRRNFGSFYGYFTESVFREIHAERAFISCDALSPELGIMSYTTDDVGVKRQIIKSASEIILLCDHSKLDVKTFMNIAPVSAVSRIIVGKEVSPQAAEALEGCGVQVELV</sequence>
<dbReference type="Gene3D" id="3.40.50.1360">
    <property type="match status" value="1"/>
</dbReference>
<dbReference type="InterPro" id="IPR018356">
    <property type="entry name" value="Tscrpt_reg_HTH_DeoR_CS"/>
</dbReference>
<dbReference type="PANTHER" id="PTHR30363">
    <property type="entry name" value="HTH-TYPE TRANSCRIPTIONAL REGULATOR SRLR-RELATED"/>
    <property type="match status" value="1"/>
</dbReference>
<dbReference type="Pfam" id="PF08220">
    <property type="entry name" value="HTH_DeoR"/>
    <property type="match status" value="1"/>
</dbReference>
<dbReference type="GO" id="GO:0003677">
    <property type="term" value="F:DNA binding"/>
    <property type="evidence" value="ECO:0007669"/>
    <property type="project" value="UniProtKB-KW"/>
</dbReference>
<protein>
    <submittedName>
        <fullName evidence="5">Glycerol-3-phosphate regulon repressor</fullName>
    </submittedName>
</protein>
<evidence type="ECO:0000256" key="2">
    <source>
        <dbReference type="ARBA" id="ARBA00023125"/>
    </source>
</evidence>
<dbReference type="InterPro" id="IPR036390">
    <property type="entry name" value="WH_DNA-bd_sf"/>
</dbReference>
<dbReference type="SUPFAM" id="SSF100950">
    <property type="entry name" value="NagB/RpiA/CoA transferase-like"/>
    <property type="match status" value="1"/>
</dbReference>
<keyword evidence="1" id="KW-0805">Transcription regulation</keyword>
<dbReference type="PROSITE" id="PS51000">
    <property type="entry name" value="HTH_DEOR_2"/>
    <property type="match status" value="1"/>
</dbReference>
<gene>
    <name evidence="5" type="primary">glpR_2</name>
    <name evidence="5" type="ORF">ERS852551_00951</name>
</gene>
<dbReference type="InterPro" id="IPR001034">
    <property type="entry name" value="DeoR_HTH"/>
</dbReference>
<dbReference type="InterPro" id="IPR050313">
    <property type="entry name" value="Carb_Metab_HTH_regulators"/>
</dbReference>
<evidence type="ECO:0000256" key="3">
    <source>
        <dbReference type="ARBA" id="ARBA00023163"/>
    </source>
</evidence>
<evidence type="ECO:0000313" key="6">
    <source>
        <dbReference type="Proteomes" id="UP000095765"/>
    </source>
</evidence>
<reference evidence="5 6" key="1">
    <citation type="submission" date="2015-09" db="EMBL/GenBank/DDBJ databases">
        <authorList>
            <consortium name="Pathogen Informatics"/>
        </authorList>
    </citation>
    <scope>NUCLEOTIDE SEQUENCE [LARGE SCALE GENOMIC DNA]</scope>
    <source>
        <strain evidence="5 6">2789STDY5834939</strain>
    </source>
</reference>